<reference evidence="11" key="1">
    <citation type="submission" date="2021-01" db="EMBL/GenBank/DDBJ databases">
        <authorList>
            <person name="Corre E."/>
            <person name="Pelletier E."/>
            <person name="Niang G."/>
            <person name="Scheremetjew M."/>
            <person name="Finn R."/>
            <person name="Kale V."/>
            <person name="Holt S."/>
            <person name="Cochrane G."/>
            <person name="Meng A."/>
            <person name="Brown T."/>
            <person name="Cohen L."/>
        </authorList>
    </citation>
    <scope>NUCLEOTIDE SEQUENCE</scope>
    <source>
        <strain evidence="11">Isolate 1302-5</strain>
    </source>
</reference>
<evidence type="ECO:0000256" key="5">
    <source>
        <dbReference type="ARBA" id="ARBA00022490"/>
    </source>
</evidence>
<dbReference type="PROSITE" id="PS51585">
    <property type="entry name" value="SAM_MT_TPMT"/>
    <property type="match status" value="1"/>
</dbReference>
<dbReference type="Pfam" id="PF05724">
    <property type="entry name" value="TPMT"/>
    <property type="match status" value="1"/>
</dbReference>
<keyword evidence="5" id="KW-0963">Cytoplasm</keyword>
<keyword evidence="7" id="KW-0808">Transferase</keyword>
<dbReference type="GO" id="GO:0008119">
    <property type="term" value="F:thiopurine S-methyltransferase activity"/>
    <property type="evidence" value="ECO:0007669"/>
    <property type="project" value="UniProtKB-EC"/>
</dbReference>
<protein>
    <recommendedName>
        <fullName evidence="4">thiopurine S-methyltransferase</fullName>
        <ecNumber evidence="4">2.1.1.67</ecNumber>
    </recommendedName>
</protein>
<feature type="signal peptide" evidence="10">
    <location>
        <begin position="1"/>
        <end position="20"/>
    </location>
</feature>
<dbReference type="GO" id="GO:0032259">
    <property type="term" value="P:methylation"/>
    <property type="evidence" value="ECO:0007669"/>
    <property type="project" value="UniProtKB-KW"/>
</dbReference>
<comment type="subcellular location">
    <subcellularLocation>
        <location evidence="2">Cytoplasm</location>
    </subcellularLocation>
</comment>
<comment type="similarity">
    <text evidence="3">Belongs to the class I-like SAM-binding methyltransferase superfamily. TPMT family.</text>
</comment>
<dbReference type="Gene3D" id="3.40.50.150">
    <property type="entry name" value="Vaccinia Virus protein VP39"/>
    <property type="match status" value="1"/>
</dbReference>
<accession>A0A7S4N2H1</accession>
<dbReference type="InterPro" id="IPR029063">
    <property type="entry name" value="SAM-dependent_MTases_sf"/>
</dbReference>
<evidence type="ECO:0000256" key="2">
    <source>
        <dbReference type="ARBA" id="ARBA00004496"/>
    </source>
</evidence>
<sequence length="303" mass="32996">MRPRLLLVSALSIFMSSSEALATGSQGAGAAIDPVGPKDENSQILSRWSKRWSDNFTGWHQKEAHRVLLEHGANIGLPGPAVKSPADGTCRAGEGEGCNSSDVKRDNRRIFVPLCGKTVDVAYLAKLDGVEVVGVEGVAKALDEFAQENPELEMKAPQTLDGAVFERRNGKSTLLLRGDYFDLDSQSTGGQFDAVWDRASLVAISPDLREKYVSVMGGLVRPGGAVLLLAFDRREGTPEAREGGPPYSLNEEEVRRLFEGADWVESVTKVAEYDEMEEEAARARWLSKGLIAAYELLFVIKAK</sequence>
<evidence type="ECO:0000256" key="1">
    <source>
        <dbReference type="ARBA" id="ARBA00000903"/>
    </source>
</evidence>
<dbReference type="PANTHER" id="PTHR10259:SF11">
    <property type="entry name" value="THIOPURINE S-METHYLTRANSFERASE"/>
    <property type="match status" value="1"/>
</dbReference>
<evidence type="ECO:0000256" key="3">
    <source>
        <dbReference type="ARBA" id="ARBA00008145"/>
    </source>
</evidence>
<dbReference type="SUPFAM" id="SSF53335">
    <property type="entry name" value="S-adenosyl-L-methionine-dependent methyltransferases"/>
    <property type="match status" value="1"/>
</dbReference>
<organism evidence="11">
    <name type="scientific">Odontella aurita</name>
    <dbReference type="NCBI Taxonomy" id="265563"/>
    <lineage>
        <taxon>Eukaryota</taxon>
        <taxon>Sar</taxon>
        <taxon>Stramenopiles</taxon>
        <taxon>Ochrophyta</taxon>
        <taxon>Bacillariophyta</taxon>
        <taxon>Mediophyceae</taxon>
        <taxon>Biddulphiophycidae</taxon>
        <taxon>Eupodiscales</taxon>
        <taxon>Odontellaceae</taxon>
        <taxon>Odontella</taxon>
    </lineage>
</organism>
<evidence type="ECO:0000256" key="4">
    <source>
        <dbReference type="ARBA" id="ARBA00011905"/>
    </source>
</evidence>
<evidence type="ECO:0000256" key="8">
    <source>
        <dbReference type="ARBA" id="ARBA00022691"/>
    </source>
</evidence>
<evidence type="ECO:0000256" key="9">
    <source>
        <dbReference type="SAM" id="MobiDB-lite"/>
    </source>
</evidence>
<keyword evidence="10" id="KW-0732">Signal</keyword>
<evidence type="ECO:0000256" key="6">
    <source>
        <dbReference type="ARBA" id="ARBA00022603"/>
    </source>
</evidence>
<evidence type="ECO:0000256" key="7">
    <source>
        <dbReference type="ARBA" id="ARBA00022679"/>
    </source>
</evidence>
<comment type="catalytic activity">
    <reaction evidence="1">
        <text>S-adenosyl-L-methionine + a thiopurine = S-adenosyl-L-homocysteine + a thiopurine S-methylether.</text>
        <dbReference type="EC" id="2.1.1.67"/>
    </reaction>
</comment>
<dbReference type="FunFam" id="3.40.50.150:FF:000101">
    <property type="entry name" value="Thiopurine S-methyltransferase"/>
    <property type="match status" value="1"/>
</dbReference>
<dbReference type="EC" id="2.1.1.67" evidence="4"/>
<dbReference type="EMBL" id="HBKQ01038738">
    <property type="protein sequence ID" value="CAE2260974.1"/>
    <property type="molecule type" value="Transcribed_RNA"/>
</dbReference>
<feature type="chain" id="PRO_5031346693" description="thiopurine S-methyltransferase" evidence="10">
    <location>
        <begin position="21"/>
        <end position="303"/>
    </location>
</feature>
<dbReference type="PANTHER" id="PTHR10259">
    <property type="entry name" value="THIOPURINE S-METHYLTRANSFERASE"/>
    <property type="match status" value="1"/>
</dbReference>
<gene>
    <name evidence="11" type="ORF">OAUR00152_LOCUS26803</name>
</gene>
<proteinExistence type="inferred from homology"/>
<evidence type="ECO:0000256" key="10">
    <source>
        <dbReference type="SAM" id="SignalP"/>
    </source>
</evidence>
<name>A0A7S4N2H1_9STRA</name>
<dbReference type="InterPro" id="IPR008854">
    <property type="entry name" value="TPMT"/>
</dbReference>
<dbReference type="GO" id="GO:0005737">
    <property type="term" value="C:cytoplasm"/>
    <property type="evidence" value="ECO:0007669"/>
    <property type="project" value="UniProtKB-SubCell"/>
</dbReference>
<keyword evidence="6" id="KW-0489">Methyltransferase</keyword>
<evidence type="ECO:0000313" key="11">
    <source>
        <dbReference type="EMBL" id="CAE2260974.1"/>
    </source>
</evidence>
<feature type="region of interest" description="Disordered" evidence="9">
    <location>
        <begin position="79"/>
        <end position="101"/>
    </location>
</feature>
<dbReference type="AlphaFoldDB" id="A0A7S4N2H1"/>
<keyword evidence="8" id="KW-0949">S-adenosyl-L-methionine</keyword>